<feature type="chain" id="PRO_5007293008" evidence="2">
    <location>
        <begin position="22"/>
        <end position="176"/>
    </location>
</feature>
<evidence type="ECO:0000256" key="2">
    <source>
        <dbReference type="SAM" id="SignalP"/>
    </source>
</evidence>
<evidence type="ECO:0000256" key="1">
    <source>
        <dbReference type="SAM" id="MobiDB-lite"/>
    </source>
</evidence>
<feature type="signal peptide" evidence="2">
    <location>
        <begin position="1"/>
        <end position="21"/>
    </location>
</feature>
<organism evidence="3 4">
    <name type="scientific">Microdochium bolleyi</name>
    <dbReference type="NCBI Taxonomy" id="196109"/>
    <lineage>
        <taxon>Eukaryota</taxon>
        <taxon>Fungi</taxon>
        <taxon>Dikarya</taxon>
        <taxon>Ascomycota</taxon>
        <taxon>Pezizomycotina</taxon>
        <taxon>Sordariomycetes</taxon>
        <taxon>Xylariomycetidae</taxon>
        <taxon>Xylariales</taxon>
        <taxon>Microdochiaceae</taxon>
        <taxon>Microdochium</taxon>
    </lineage>
</organism>
<dbReference type="AlphaFoldDB" id="A0A136IRK0"/>
<proteinExistence type="predicted"/>
<protein>
    <submittedName>
        <fullName evidence="3">Uncharacterized protein</fullName>
    </submittedName>
</protein>
<name>A0A136IRK0_9PEZI</name>
<reference evidence="4" key="1">
    <citation type="submission" date="2016-02" db="EMBL/GenBank/DDBJ databases">
        <title>Draft genome sequence of Microdochium bolleyi, a fungal endophyte of beachgrass.</title>
        <authorList>
            <consortium name="DOE Joint Genome Institute"/>
            <person name="David A.S."/>
            <person name="May G."/>
            <person name="Haridas S."/>
            <person name="Lim J."/>
            <person name="Wang M."/>
            <person name="Labutti K."/>
            <person name="Lipzen A."/>
            <person name="Barry K."/>
            <person name="Grigoriev I.V."/>
        </authorList>
    </citation>
    <scope>NUCLEOTIDE SEQUENCE [LARGE SCALE GENOMIC DNA]</scope>
    <source>
        <strain evidence="4">J235TASD1</strain>
    </source>
</reference>
<feature type="region of interest" description="Disordered" evidence="1">
    <location>
        <begin position="31"/>
        <end position="50"/>
    </location>
</feature>
<accession>A0A136IRK0</accession>
<gene>
    <name evidence="3" type="ORF">Micbo1qcDRAFT_178945</name>
</gene>
<sequence length="176" mass="19617">MGQMTWLTLAILSRLSSIPLSEEELKQLFHSLTGTQPPNGPGRTGRGARDRTCGDTVAMGRLAPTHIEMMRVVDWIGERLKGHELDTGPVTEVRRHHAIIPEQVTRKHIEAYADSRTALVGQPMTVNDWPVHFSPFIVRTLKADPHTDCFLQQVADLALTTTNPCLRQPSRPDPTV</sequence>
<dbReference type="EMBL" id="KQ964262">
    <property type="protein sequence ID" value="KXJ87448.1"/>
    <property type="molecule type" value="Genomic_DNA"/>
</dbReference>
<evidence type="ECO:0000313" key="4">
    <source>
        <dbReference type="Proteomes" id="UP000070501"/>
    </source>
</evidence>
<keyword evidence="4" id="KW-1185">Reference proteome</keyword>
<dbReference type="Proteomes" id="UP000070501">
    <property type="component" value="Unassembled WGS sequence"/>
</dbReference>
<evidence type="ECO:0000313" key="3">
    <source>
        <dbReference type="EMBL" id="KXJ87448.1"/>
    </source>
</evidence>
<keyword evidence="2" id="KW-0732">Signal</keyword>
<dbReference type="InParanoid" id="A0A136IRK0"/>